<accession>A0A0K2G9H2</accession>
<keyword evidence="2" id="KW-1185">Reference proteome</keyword>
<sequence length="83" mass="9061">MAPGTSKLSYVKSHTRLWVYPVGLNYEPSGSRKRGLAGALGFEPRLSVLETDVLPLTLCPYSDAMRGTERAAIRNASRVTHDA</sequence>
<gene>
    <name evidence="1" type="ORF">NITMOv2_1193</name>
</gene>
<dbReference type="Proteomes" id="UP000069205">
    <property type="component" value="Chromosome"/>
</dbReference>
<dbReference type="STRING" id="42253.NITMOv2_1193"/>
<dbReference type="AlphaFoldDB" id="A0A0K2G9H2"/>
<proteinExistence type="predicted"/>
<protein>
    <submittedName>
        <fullName evidence="1">Uncharacterized protein</fullName>
    </submittedName>
</protein>
<name>A0A0K2G9H2_NITMO</name>
<reference evidence="1 2" key="1">
    <citation type="journal article" date="2015" name="Proc. Natl. Acad. Sci. U.S.A.">
        <title>Expanded metabolic versatility of ubiquitous nitrite-oxidizing bacteria from the genus Nitrospira.</title>
        <authorList>
            <person name="Koch H."/>
            <person name="Lucker S."/>
            <person name="Albertsen M."/>
            <person name="Kitzinger K."/>
            <person name="Herbold C."/>
            <person name="Spieck E."/>
            <person name="Nielsen P.H."/>
            <person name="Wagner M."/>
            <person name="Daims H."/>
        </authorList>
    </citation>
    <scope>NUCLEOTIDE SEQUENCE [LARGE SCALE GENOMIC DNA]</scope>
    <source>
        <strain evidence="1 2">NSP M-1</strain>
    </source>
</reference>
<evidence type="ECO:0000313" key="1">
    <source>
        <dbReference type="EMBL" id="ALA57621.1"/>
    </source>
</evidence>
<evidence type="ECO:0000313" key="2">
    <source>
        <dbReference type="Proteomes" id="UP000069205"/>
    </source>
</evidence>
<dbReference type="KEGG" id="nmv:NITMOv2_1193"/>
<organism evidence="1 2">
    <name type="scientific">Nitrospira moscoviensis</name>
    <dbReference type="NCBI Taxonomy" id="42253"/>
    <lineage>
        <taxon>Bacteria</taxon>
        <taxon>Pseudomonadati</taxon>
        <taxon>Nitrospirota</taxon>
        <taxon>Nitrospiria</taxon>
        <taxon>Nitrospirales</taxon>
        <taxon>Nitrospiraceae</taxon>
        <taxon>Nitrospira</taxon>
    </lineage>
</organism>
<dbReference type="EMBL" id="CP011801">
    <property type="protein sequence ID" value="ALA57621.1"/>
    <property type="molecule type" value="Genomic_DNA"/>
</dbReference>